<keyword evidence="2" id="KW-1185">Reference proteome</keyword>
<dbReference type="AlphaFoldDB" id="A0A7W8HNF1"/>
<evidence type="ECO:0000313" key="2">
    <source>
        <dbReference type="Proteomes" id="UP000550895"/>
    </source>
</evidence>
<dbReference type="EMBL" id="JACHGA010000002">
    <property type="protein sequence ID" value="MBB5275267.1"/>
    <property type="molecule type" value="Genomic_DNA"/>
</dbReference>
<name>A0A7W8HNF1_9HYPH</name>
<organism evidence="1 2">
    <name type="scientific">Rhizobium rosettiformans</name>
    <dbReference type="NCBI Taxonomy" id="1368430"/>
    <lineage>
        <taxon>Bacteria</taxon>
        <taxon>Pseudomonadati</taxon>
        <taxon>Pseudomonadota</taxon>
        <taxon>Alphaproteobacteria</taxon>
        <taxon>Hyphomicrobiales</taxon>
        <taxon>Rhizobiaceae</taxon>
        <taxon>Rhizobium/Agrobacterium group</taxon>
        <taxon>Rhizobium</taxon>
    </lineage>
</organism>
<protein>
    <submittedName>
        <fullName evidence="1">Uncharacterized protein</fullName>
    </submittedName>
</protein>
<evidence type="ECO:0000313" key="1">
    <source>
        <dbReference type="EMBL" id="MBB5275267.1"/>
    </source>
</evidence>
<dbReference type="Proteomes" id="UP000550895">
    <property type="component" value="Unassembled WGS sequence"/>
</dbReference>
<gene>
    <name evidence="1" type="ORF">HNR26_001311</name>
</gene>
<sequence>MSYPPLEGEGRSEAPGWGESLQWITPTRGFAATSPLKGEVAPEPLLPACGEKVQAGG</sequence>
<reference evidence="1 2" key="1">
    <citation type="submission" date="2020-08" db="EMBL/GenBank/DDBJ databases">
        <title>Genomic Encyclopedia of Type Strains, Phase IV (KMG-IV): sequencing the most valuable type-strain genomes for metagenomic binning, comparative biology and taxonomic classification.</title>
        <authorList>
            <person name="Goeker M."/>
        </authorList>
    </citation>
    <scope>NUCLEOTIDE SEQUENCE [LARGE SCALE GENOMIC DNA]</scope>
    <source>
        <strain evidence="1 2">DSM 26376</strain>
    </source>
</reference>
<proteinExistence type="predicted"/>
<comment type="caution">
    <text evidence="1">The sequence shown here is derived from an EMBL/GenBank/DDBJ whole genome shotgun (WGS) entry which is preliminary data.</text>
</comment>
<accession>A0A7W8HNF1</accession>